<keyword evidence="2" id="KW-1133">Transmembrane helix</keyword>
<evidence type="ECO:0000313" key="3">
    <source>
        <dbReference type="EMBL" id="CAP18243.1"/>
    </source>
</evidence>
<feature type="coiled-coil region" evidence="1">
    <location>
        <begin position="219"/>
        <end position="253"/>
    </location>
</feature>
<proteinExistence type="predicted"/>
<keyword evidence="1" id="KW-0175">Coiled coil</keyword>
<sequence length="656" mass="78158">MIKNQKKLLNYLFIIIFLPLFTISLIYLIYNSYSINEENQNFKNYVHNIPILLEDKNSLQLINNKLEKLNKSITTEEKVIQINILTEQKTKSTAEIEILEEIKDFKTIKEIESKINTLKIDKNSISTQIETLEKKLTAEEQGAQIKNLIDSKTKLTAEIEILEEIKDLEKNQIENKIKKLTKNLNDLKTKINFLILPNKDRIKHFNDLKKLRNKKILEKEFLSFNLIEKNNQIKDLREQKTKLEYQIDILKDNQLDTTSIKKIFESKKILEKLNFVTESKIKFLNSQDQEEQLIKLKQQQTDLEHQIAILNESDLKDILTIEEIKSKINELTDLQKEKNIKQTDEKKFETQINFLKSIKDELKNNNNKETIKSELEIKQKDLNFKIINFEELLALKDEDVKKYLKNELENNHHKFNIQIEFLKLHQNNNLIDEENKETTKYELEEEKNYLDFQILKFEELLVLTDASEKKSNKNILAQNLQELTEKMYLFKSLKDLNETEANSKKTQFEFENNKIEIQLSILEENKNLDPKDREKIKYNLEENKKIKEISLKELNNQTINLTKFIKNEQKKKLQENELILKFKIEFLKKNTTLDQLNREKIKINLVKKNNNLSEQIKYLKDLKTLTSMEKENKVFELESDKKILKSKINTTETKLQ</sequence>
<evidence type="ECO:0000313" key="4">
    <source>
        <dbReference type="Proteomes" id="UP000002020"/>
    </source>
</evidence>
<accession>B3R079</accession>
<evidence type="ECO:0000256" key="1">
    <source>
        <dbReference type="SAM" id="Coils"/>
    </source>
</evidence>
<dbReference type="Proteomes" id="UP000002020">
    <property type="component" value="Chromosome"/>
</dbReference>
<feature type="coiled-coil region" evidence="1">
    <location>
        <begin position="286"/>
        <end position="365"/>
    </location>
</feature>
<keyword evidence="2" id="KW-0472">Membrane</keyword>
<dbReference type="HOGENOM" id="CLU_417784_0_0_14"/>
<evidence type="ECO:0000256" key="2">
    <source>
        <dbReference type="SAM" id="Phobius"/>
    </source>
</evidence>
<feature type="transmembrane region" description="Helical" evidence="2">
    <location>
        <begin position="12"/>
        <end position="30"/>
    </location>
</feature>
<dbReference type="AlphaFoldDB" id="B3R079"/>
<feature type="coiled-coil region" evidence="1">
    <location>
        <begin position="59"/>
        <end position="190"/>
    </location>
</feature>
<dbReference type="EMBL" id="CU469464">
    <property type="protein sequence ID" value="CAP18243.1"/>
    <property type="molecule type" value="Genomic_DNA"/>
</dbReference>
<gene>
    <name evidence="3" type="ordered locus">ATP_00056</name>
</gene>
<keyword evidence="4" id="KW-1185">Reference proteome</keyword>
<keyword evidence="2" id="KW-0812">Transmembrane</keyword>
<name>B3R079_PHYMT</name>
<dbReference type="KEGG" id="pml:ATP_00056"/>
<organism evidence="4">
    <name type="scientific">Phytoplasma mali (strain AT)</name>
    <dbReference type="NCBI Taxonomy" id="482235"/>
    <lineage>
        <taxon>Bacteria</taxon>
        <taxon>Bacillati</taxon>
        <taxon>Mycoplasmatota</taxon>
        <taxon>Mollicutes</taxon>
        <taxon>Acholeplasmatales</taxon>
        <taxon>Acholeplasmataceae</taxon>
        <taxon>Candidatus Phytoplasma</taxon>
        <taxon>16SrX (Apple proliferation group)</taxon>
    </lineage>
</organism>
<protein>
    <submittedName>
        <fullName evidence="3">Uncharacterized protein</fullName>
    </submittedName>
</protein>
<reference evidence="3 4" key="1">
    <citation type="journal article" date="2008" name="BMC Genomics">
        <title>The linear chromosome of the plant-pathogenic mycoplasma 'Candidatus Phytoplasma mali'.</title>
        <authorList>
            <person name="Kube M."/>
            <person name="Schneider B."/>
            <person name="Kuhl H."/>
            <person name="Dandekar T."/>
            <person name="Heitmann K."/>
            <person name="Migdoll A.M."/>
            <person name="Reinhardt R."/>
            <person name="Seemueller E."/>
        </authorList>
    </citation>
    <scope>NUCLEOTIDE SEQUENCE [LARGE SCALE GENOMIC DNA]</scope>
    <source>
        <strain evidence="3 4">AT</strain>
    </source>
</reference>